<dbReference type="Pfam" id="PF01943">
    <property type="entry name" value="Polysacc_synt"/>
    <property type="match status" value="1"/>
</dbReference>
<dbReference type="Proteomes" id="UP001434337">
    <property type="component" value="Chromosome"/>
</dbReference>
<evidence type="ECO:0000313" key="7">
    <source>
        <dbReference type="EMBL" id="WZW98976.1"/>
    </source>
</evidence>
<gene>
    <name evidence="7" type="ORF">PCC79_01825</name>
</gene>
<keyword evidence="8" id="KW-1185">Reference proteome</keyword>
<reference evidence="7 8" key="1">
    <citation type="journal article" date="2023" name="Environ Microbiome">
        <title>A coral-associated actinobacterium mitigates coral bleaching under heat stress.</title>
        <authorList>
            <person name="Li J."/>
            <person name="Zou Y."/>
            <person name="Li Q."/>
            <person name="Zhang J."/>
            <person name="Bourne D.G."/>
            <person name="Lyu Y."/>
            <person name="Liu C."/>
            <person name="Zhang S."/>
        </authorList>
    </citation>
    <scope>NUCLEOTIDE SEQUENCE [LARGE SCALE GENOMIC DNA]</scope>
    <source>
        <strain evidence="7 8">SCSIO 13291</strain>
    </source>
</reference>
<proteinExistence type="predicted"/>
<comment type="subcellular location">
    <subcellularLocation>
        <location evidence="1">Cell membrane</location>
        <topology evidence="1">Multi-pass membrane protein</topology>
    </subcellularLocation>
</comment>
<feature type="transmembrane region" description="Helical" evidence="6">
    <location>
        <begin position="303"/>
        <end position="321"/>
    </location>
</feature>
<evidence type="ECO:0000256" key="2">
    <source>
        <dbReference type="ARBA" id="ARBA00022475"/>
    </source>
</evidence>
<name>A0ABZ3C8M5_9ACTN</name>
<evidence type="ECO:0000256" key="4">
    <source>
        <dbReference type="ARBA" id="ARBA00022989"/>
    </source>
</evidence>
<keyword evidence="4 6" id="KW-1133">Transmembrane helix</keyword>
<keyword evidence="5 6" id="KW-0472">Membrane</keyword>
<organism evidence="7 8">
    <name type="scientific">Propioniciclava soli</name>
    <dbReference type="NCBI Taxonomy" id="2775081"/>
    <lineage>
        <taxon>Bacteria</taxon>
        <taxon>Bacillati</taxon>
        <taxon>Actinomycetota</taxon>
        <taxon>Actinomycetes</taxon>
        <taxon>Propionibacteriales</taxon>
        <taxon>Propionibacteriaceae</taxon>
        <taxon>Propioniciclava</taxon>
    </lineage>
</organism>
<feature type="transmembrane region" description="Helical" evidence="6">
    <location>
        <begin position="398"/>
        <end position="417"/>
    </location>
</feature>
<protein>
    <submittedName>
        <fullName evidence="7">Oligosaccharide flippase family protein</fullName>
    </submittedName>
</protein>
<feature type="transmembrane region" description="Helical" evidence="6">
    <location>
        <begin position="81"/>
        <end position="101"/>
    </location>
</feature>
<evidence type="ECO:0000256" key="5">
    <source>
        <dbReference type="ARBA" id="ARBA00023136"/>
    </source>
</evidence>
<feature type="transmembrane region" description="Helical" evidence="6">
    <location>
        <begin position="374"/>
        <end position="392"/>
    </location>
</feature>
<feature type="transmembrane region" description="Helical" evidence="6">
    <location>
        <begin position="259"/>
        <end position="283"/>
    </location>
</feature>
<evidence type="ECO:0000256" key="1">
    <source>
        <dbReference type="ARBA" id="ARBA00004651"/>
    </source>
</evidence>
<evidence type="ECO:0000313" key="8">
    <source>
        <dbReference type="Proteomes" id="UP001434337"/>
    </source>
</evidence>
<feature type="transmembrane region" description="Helical" evidence="6">
    <location>
        <begin position="341"/>
        <end position="362"/>
    </location>
</feature>
<dbReference type="InterPro" id="IPR002797">
    <property type="entry name" value="Polysacc_synth"/>
</dbReference>
<dbReference type="EMBL" id="CP115965">
    <property type="protein sequence ID" value="WZW98976.1"/>
    <property type="molecule type" value="Genomic_DNA"/>
</dbReference>
<keyword evidence="3 6" id="KW-0812">Transmembrane</keyword>
<feature type="transmembrane region" description="Helical" evidence="6">
    <location>
        <begin position="121"/>
        <end position="143"/>
    </location>
</feature>
<accession>A0ABZ3C8M5</accession>
<evidence type="ECO:0000256" key="6">
    <source>
        <dbReference type="SAM" id="Phobius"/>
    </source>
</evidence>
<sequence length="428" mass="45914">MLKALSARGLTTLTSAVFGILAARLILGQAGPEYFALYGLITALPSLLQFQDLGSGAALVNAIATSPNHDREPVRRALLSVWRVTFTFATCLFVVNLLLLFSGGWRLLLGTAGTVEQGPLVVFLGLTLWGLTIPLGVWIRILLGLQKNHLTVLIQGVLAPLNLTILWLLIRTGDEAYPYLSLSAYAGGLAVAMLGLAFAARHLPGVLSWAALRLAQVRRQPGARVMDVGWPMLAQMLSAPLSLTAQRYVLAQNAPADDVAVYAAAFQVFVAFLGVISAAGVALWPRFARQRMQGTLTQGPYKFSALMAAGASAVCGAVWLVRDPLFAFTTNGALHVSGEIVAAFGLMVVLQAALYPLGMFIMDKPGIRFQVIPTLTMAVSSLILAILLTPSWGVVGPVLSNCFCVIVCQIIPFSVYIHRHRARLWVRA</sequence>
<dbReference type="RefSeq" id="WP_342372834.1">
    <property type="nucleotide sequence ID" value="NZ_CP115965.1"/>
</dbReference>
<feature type="transmembrane region" description="Helical" evidence="6">
    <location>
        <begin position="150"/>
        <end position="170"/>
    </location>
</feature>
<dbReference type="PANTHER" id="PTHR30250">
    <property type="entry name" value="PST FAMILY PREDICTED COLANIC ACID TRANSPORTER"/>
    <property type="match status" value="1"/>
</dbReference>
<evidence type="ECO:0000256" key="3">
    <source>
        <dbReference type="ARBA" id="ARBA00022692"/>
    </source>
</evidence>
<dbReference type="PANTHER" id="PTHR30250:SF11">
    <property type="entry name" value="O-ANTIGEN TRANSPORTER-RELATED"/>
    <property type="match status" value="1"/>
</dbReference>
<keyword evidence="2" id="KW-1003">Cell membrane</keyword>
<dbReference type="InterPro" id="IPR050833">
    <property type="entry name" value="Poly_Biosynth_Transport"/>
</dbReference>
<feature type="transmembrane region" description="Helical" evidence="6">
    <location>
        <begin position="176"/>
        <end position="200"/>
    </location>
</feature>